<comment type="subcellular location">
    <subcellularLocation>
        <location evidence="1">Secreted</location>
        <location evidence="1">Cell wall</location>
        <topology evidence="1">Peptidoglycan-anchor</topology>
    </subcellularLocation>
</comment>
<dbReference type="SUPFAM" id="SSF49401">
    <property type="entry name" value="Bacterial adhesins"/>
    <property type="match status" value="2"/>
</dbReference>
<dbReference type="InterPro" id="IPR041171">
    <property type="entry name" value="SDR_Ig"/>
</dbReference>
<gene>
    <name evidence="8" type="ORF">CNY62_02865</name>
</gene>
<keyword evidence="3" id="KW-0964">Secreted</keyword>
<evidence type="ECO:0000256" key="4">
    <source>
        <dbReference type="ARBA" id="ARBA00022729"/>
    </source>
</evidence>
<reference evidence="8 9" key="1">
    <citation type="submission" date="2017-09" db="EMBL/GenBank/DDBJ databases">
        <title>Complete Genome Sequences of Two Strains of the Meat Spoilage Bacterium Brochothrix thermosphacta Isolated from Ground Chicken.</title>
        <authorList>
            <person name="Paoli G.C."/>
            <person name="Wijey C."/>
            <person name="Chen C.-Y."/>
            <person name="Nguyen L."/>
            <person name="Yan X."/>
            <person name="Irwin P.L."/>
        </authorList>
    </citation>
    <scope>NUCLEOTIDE SEQUENCE [LARGE SCALE GENOMIC DNA]</scope>
    <source>
        <strain evidence="8 9">BI</strain>
    </source>
</reference>
<dbReference type="AlphaFoldDB" id="A0A291KDW7"/>
<evidence type="ECO:0000313" key="8">
    <source>
        <dbReference type="EMBL" id="ATF25420.1"/>
    </source>
</evidence>
<dbReference type="PANTHER" id="PTHR17571:SF34">
    <property type="entry name" value="ACROSOMAL PROTEIN SP-10"/>
    <property type="match status" value="1"/>
</dbReference>
<organism evidence="8 9">
    <name type="scientific">Brochothrix thermosphacta</name>
    <name type="common">Microbacterium thermosphactum</name>
    <dbReference type="NCBI Taxonomy" id="2756"/>
    <lineage>
        <taxon>Bacteria</taxon>
        <taxon>Bacillati</taxon>
        <taxon>Bacillota</taxon>
        <taxon>Bacilli</taxon>
        <taxon>Bacillales</taxon>
        <taxon>Listeriaceae</taxon>
        <taxon>Brochothrix</taxon>
    </lineage>
</organism>
<keyword evidence="2" id="KW-0134">Cell wall</keyword>
<dbReference type="OrthoDB" id="2056845at2"/>
<evidence type="ECO:0000259" key="7">
    <source>
        <dbReference type="Pfam" id="PF17961"/>
    </source>
</evidence>
<evidence type="ECO:0000256" key="1">
    <source>
        <dbReference type="ARBA" id="ARBA00004168"/>
    </source>
</evidence>
<accession>A0A291KDW7</accession>
<evidence type="ECO:0000256" key="6">
    <source>
        <dbReference type="SAM" id="MobiDB-lite"/>
    </source>
</evidence>
<dbReference type="GO" id="GO:0007155">
    <property type="term" value="P:cell adhesion"/>
    <property type="evidence" value="ECO:0007669"/>
    <property type="project" value="InterPro"/>
</dbReference>
<dbReference type="PANTHER" id="PTHR17571">
    <property type="entry name" value="URINARY PROTEIN RUP /ACROSOMAL PROTEIN SP-10"/>
    <property type="match status" value="1"/>
</dbReference>
<sequence length="525" mass="57320">MFKLRIFVLIGIVLFAFSYPNYSVSAKNITDSIVTDVNFKSDTTAKNGEILTEIKSDKKFVLSYEFAIPKGSNIVAGDKAVFTIPSEIRYDNIEMENVALKTAEGVVFGTATIKNGLVEITFTAEVEKGISNAYLDIWSNFNAKNITLDEKNSIPFETINGLVNKDIIINKPDVGSGSGAWLTKSGRYLGNQNPKDTLTWQIYINTFEQKKVLNDGYLIDTLGDGLTFLGSKNSDTVRVVYGPSTAEATIDEDVKVEWIGAKTFKIPLRNTDERIYITYKTKTDFSKEQYTNNAELFSKVDGSDIEESHTVLGYSEKYGAEGGGGTDPSTEQPSTEEPSTEQPSTEQPSTEQPSTEQPSTEQPSTEQPSTEQPSTEEPSTEQPSTEQPSTEQPSTEQPSTEQPSTEEPSTEQPSTEQPSTEQPSTEQPSTEQPSTEQPSTEEPSTEQPSTEQPSTEQPSTEEPSTNHNTTVVDSAGTGESVVNVATPKLPATGEKSNMPLTFLIGAALIVLAFRQLANNNSQSKH</sequence>
<keyword evidence="9" id="KW-1185">Reference proteome</keyword>
<dbReference type="InterPro" id="IPR011252">
    <property type="entry name" value="Fibrogen-bd_dom1"/>
</dbReference>
<protein>
    <recommendedName>
        <fullName evidence="7">SDR-like Ig domain-containing protein</fullName>
    </recommendedName>
</protein>
<dbReference type="InterPro" id="IPR008966">
    <property type="entry name" value="Adhesion_dom_sf"/>
</dbReference>
<name>A0A291KDW7_BROTH</name>
<keyword evidence="4" id="KW-0732">Signal</keyword>
<dbReference type="InterPro" id="IPR052671">
    <property type="entry name" value="Acrosomal_SP-10-like"/>
</dbReference>
<dbReference type="KEGG" id="bths:CNY62_02865"/>
<evidence type="ECO:0000313" key="9">
    <source>
        <dbReference type="Proteomes" id="UP000243591"/>
    </source>
</evidence>
<evidence type="ECO:0000256" key="3">
    <source>
        <dbReference type="ARBA" id="ARBA00022525"/>
    </source>
</evidence>
<dbReference type="Proteomes" id="UP000243591">
    <property type="component" value="Chromosome"/>
</dbReference>
<proteinExistence type="predicted"/>
<evidence type="ECO:0000256" key="2">
    <source>
        <dbReference type="ARBA" id="ARBA00022512"/>
    </source>
</evidence>
<evidence type="ECO:0000256" key="5">
    <source>
        <dbReference type="ARBA" id="ARBA00023088"/>
    </source>
</evidence>
<feature type="region of interest" description="Disordered" evidence="6">
    <location>
        <begin position="316"/>
        <end position="497"/>
    </location>
</feature>
<dbReference type="EMBL" id="CP023483">
    <property type="protein sequence ID" value="ATF25420.1"/>
    <property type="molecule type" value="Genomic_DNA"/>
</dbReference>
<keyword evidence="5" id="KW-0572">Peptidoglycan-anchor</keyword>
<dbReference type="NCBIfam" id="TIGR01167">
    <property type="entry name" value="LPXTG_anchor"/>
    <property type="match status" value="1"/>
</dbReference>
<feature type="domain" description="SDR-like Ig" evidence="7">
    <location>
        <begin position="55"/>
        <end position="147"/>
    </location>
</feature>
<feature type="compositionally biased region" description="Low complexity" evidence="6">
    <location>
        <begin position="328"/>
        <end position="465"/>
    </location>
</feature>
<dbReference type="STRING" id="2756.BFR44_01015"/>
<dbReference type="Gene3D" id="2.60.40.1280">
    <property type="match status" value="1"/>
</dbReference>
<dbReference type="Pfam" id="PF17961">
    <property type="entry name" value="Big_8"/>
    <property type="match status" value="1"/>
</dbReference>
<dbReference type="RefSeq" id="WP_096699322.1">
    <property type="nucleotide sequence ID" value="NZ_CP023483.1"/>
</dbReference>